<keyword evidence="1" id="KW-0547">Nucleotide-binding</keyword>
<comment type="caution">
    <text evidence="3">The sequence shown here is derived from an EMBL/GenBank/DDBJ whole genome shotgun (WGS) entry which is preliminary data.</text>
</comment>
<evidence type="ECO:0008006" key="5">
    <source>
        <dbReference type="Google" id="ProtNLM"/>
    </source>
</evidence>
<dbReference type="Gene3D" id="3.30.420.40">
    <property type="match status" value="2"/>
</dbReference>
<dbReference type="InterPro" id="IPR043129">
    <property type="entry name" value="ATPase_NBD"/>
</dbReference>
<dbReference type="PANTHER" id="PTHR14187:SF81">
    <property type="entry name" value="HSP70 FAMILY PROTEIN (AFU_ORTHOLOGUE AFUA_4G14040)"/>
    <property type="match status" value="1"/>
</dbReference>
<dbReference type="AlphaFoldDB" id="A0AAE0N4L7"/>
<name>A0AAE0N4L7_9PEZI</name>
<dbReference type="CDD" id="cd10170">
    <property type="entry name" value="ASKHA_NBD_HSP70"/>
    <property type="match status" value="1"/>
</dbReference>
<dbReference type="PANTHER" id="PTHR14187">
    <property type="entry name" value="ALPHA KINASE/ELONGATION FACTOR 2 KINASE"/>
    <property type="match status" value="1"/>
</dbReference>
<dbReference type="GO" id="GO:0005524">
    <property type="term" value="F:ATP binding"/>
    <property type="evidence" value="ECO:0007669"/>
    <property type="project" value="UniProtKB-KW"/>
</dbReference>
<dbReference type="Proteomes" id="UP001285441">
    <property type="component" value="Unassembled WGS sequence"/>
</dbReference>
<evidence type="ECO:0000313" key="3">
    <source>
        <dbReference type="EMBL" id="KAK3369988.1"/>
    </source>
</evidence>
<evidence type="ECO:0000256" key="1">
    <source>
        <dbReference type="ARBA" id="ARBA00022741"/>
    </source>
</evidence>
<gene>
    <name evidence="3" type="ORF">B0H63DRAFT_514209</name>
</gene>
<proteinExistence type="predicted"/>
<reference evidence="3" key="1">
    <citation type="journal article" date="2023" name="Mol. Phylogenet. Evol.">
        <title>Genome-scale phylogeny and comparative genomics of the fungal order Sordariales.</title>
        <authorList>
            <person name="Hensen N."/>
            <person name="Bonometti L."/>
            <person name="Westerberg I."/>
            <person name="Brannstrom I.O."/>
            <person name="Guillou S."/>
            <person name="Cros-Aarteil S."/>
            <person name="Calhoun S."/>
            <person name="Haridas S."/>
            <person name="Kuo A."/>
            <person name="Mondo S."/>
            <person name="Pangilinan J."/>
            <person name="Riley R."/>
            <person name="LaButti K."/>
            <person name="Andreopoulos B."/>
            <person name="Lipzen A."/>
            <person name="Chen C."/>
            <person name="Yan M."/>
            <person name="Daum C."/>
            <person name="Ng V."/>
            <person name="Clum A."/>
            <person name="Steindorff A."/>
            <person name="Ohm R.A."/>
            <person name="Martin F."/>
            <person name="Silar P."/>
            <person name="Natvig D.O."/>
            <person name="Lalanne C."/>
            <person name="Gautier V."/>
            <person name="Ament-Velasquez S.L."/>
            <person name="Kruys A."/>
            <person name="Hutchinson M.I."/>
            <person name="Powell A.J."/>
            <person name="Barry K."/>
            <person name="Miller A.N."/>
            <person name="Grigoriev I.V."/>
            <person name="Debuchy R."/>
            <person name="Gladieux P."/>
            <person name="Hiltunen Thoren M."/>
            <person name="Johannesson H."/>
        </authorList>
    </citation>
    <scope>NUCLEOTIDE SEQUENCE</scope>
    <source>
        <strain evidence="3">CBS 232.78</strain>
    </source>
</reference>
<dbReference type="GO" id="GO:0140662">
    <property type="term" value="F:ATP-dependent protein folding chaperone"/>
    <property type="evidence" value="ECO:0007669"/>
    <property type="project" value="InterPro"/>
</dbReference>
<dbReference type="SUPFAM" id="SSF53067">
    <property type="entry name" value="Actin-like ATPase domain"/>
    <property type="match status" value="2"/>
</dbReference>
<dbReference type="InterPro" id="IPR013126">
    <property type="entry name" value="Hsp_70_fam"/>
</dbReference>
<keyword evidence="2" id="KW-0067">ATP-binding</keyword>
<keyword evidence="4" id="KW-1185">Reference proteome</keyword>
<evidence type="ECO:0000256" key="2">
    <source>
        <dbReference type="ARBA" id="ARBA00022840"/>
    </source>
</evidence>
<accession>A0AAE0N4L7</accession>
<evidence type="ECO:0000313" key="4">
    <source>
        <dbReference type="Proteomes" id="UP001285441"/>
    </source>
</evidence>
<reference evidence="3" key="2">
    <citation type="submission" date="2023-06" db="EMBL/GenBank/DDBJ databases">
        <authorList>
            <consortium name="Lawrence Berkeley National Laboratory"/>
            <person name="Haridas S."/>
            <person name="Hensen N."/>
            <person name="Bonometti L."/>
            <person name="Westerberg I."/>
            <person name="Brannstrom I.O."/>
            <person name="Guillou S."/>
            <person name="Cros-Aarteil S."/>
            <person name="Calhoun S."/>
            <person name="Kuo A."/>
            <person name="Mondo S."/>
            <person name="Pangilinan J."/>
            <person name="Riley R."/>
            <person name="LaButti K."/>
            <person name="Andreopoulos B."/>
            <person name="Lipzen A."/>
            <person name="Chen C."/>
            <person name="Yanf M."/>
            <person name="Daum C."/>
            <person name="Ng V."/>
            <person name="Clum A."/>
            <person name="Steindorff A."/>
            <person name="Ohm R."/>
            <person name="Martin F."/>
            <person name="Silar P."/>
            <person name="Natvig D."/>
            <person name="Lalanne C."/>
            <person name="Gautier V."/>
            <person name="Ament-velasquez S.L."/>
            <person name="Kruys A."/>
            <person name="Hutchinson M.I."/>
            <person name="Powell A.J."/>
            <person name="Barry K."/>
            <person name="Miller A.N."/>
            <person name="Grigoriev I.V."/>
            <person name="Debuchy R."/>
            <person name="Gladieux P."/>
            <person name="Thoren M.H."/>
            <person name="Johannesson H."/>
        </authorList>
    </citation>
    <scope>NUCLEOTIDE SEQUENCE</scope>
    <source>
        <strain evidence="3">CBS 232.78</strain>
    </source>
</reference>
<dbReference type="EMBL" id="JAULSW010000009">
    <property type="protein sequence ID" value="KAK3369988.1"/>
    <property type="molecule type" value="Genomic_DNA"/>
</dbReference>
<protein>
    <recommendedName>
        <fullName evidence="5">Hsp70 protein</fullName>
    </recommendedName>
</protein>
<dbReference type="Gene3D" id="3.90.640.10">
    <property type="entry name" value="Actin, Chain A, domain 4"/>
    <property type="match status" value="1"/>
</dbReference>
<sequence length="542" mass="60876">MIKTEEKKPRHLIVGVDYDTTFSDAVGIEDVEVIRTWGSTSNSGSRYGTEKQVPSRIAYGCSITWGYHTDPKSTAYCWTKLLLDRYAQVSDFGDPGIRDVDGEGLMQTPPVSERILKVTPLEFWFTIPALWSIRARNSTRDAAVKAGFGSRTDDEIHLVREPEAAAIACLNELIKNGESPLVQVGNGVLDLASYEVTNAFPRPSLNQVCLSCRLKIGGKCGSTSIDRAFHKLMRSRFGDAFDCLPPHKTGATSEFMGKFESAKRDFGTSQYSRTYRFHLKMKVENSDYYDSVDDEVLLTSEDMKSLFDPVVKQIIGLLEQQVEATKEESSIEINTLVVVGGFGESPYLYSKIKEWCPPNIEPINPRQSWEAICLGAAIRGLEGPIVVKKKSKSHIGHRVSREYRPGIDAESDSYLDPYDGSKKVSGYMDWMIARGEVITPETVKANGYWRTWLDGPRKSSTLTSVKKMGELCVDLSSVNFDMFDTKELETPYAWNKLKLYHVEFQVVTVVEDDLGYMHFRAVCHGRKVGEVRLEFGKEDSSQ</sequence>
<organism evidence="3 4">
    <name type="scientific">Podospora didyma</name>
    <dbReference type="NCBI Taxonomy" id="330526"/>
    <lineage>
        <taxon>Eukaryota</taxon>
        <taxon>Fungi</taxon>
        <taxon>Dikarya</taxon>
        <taxon>Ascomycota</taxon>
        <taxon>Pezizomycotina</taxon>
        <taxon>Sordariomycetes</taxon>
        <taxon>Sordariomycetidae</taxon>
        <taxon>Sordariales</taxon>
        <taxon>Podosporaceae</taxon>
        <taxon>Podospora</taxon>
    </lineage>
</organism>
<dbReference type="Pfam" id="PF00012">
    <property type="entry name" value="HSP70"/>
    <property type="match status" value="1"/>
</dbReference>